<organism evidence="14 15">
    <name type="scientific">Naematelia encephala</name>
    <dbReference type="NCBI Taxonomy" id="71784"/>
    <lineage>
        <taxon>Eukaryota</taxon>
        <taxon>Fungi</taxon>
        <taxon>Dikarya</taxon>
        <taxon>Basidiomycota</taxon>
        <taxon>Agaricomycotina</taxon>
        <taxon>Tremellomycetes</taxon>
        <taxon>Tremellales</taxon>
        <taxon>Naemateliaceae</taxon>
        <taxon>Naematelia</taxon>
    </lineage>
</organism>
<feature type="compositionally biased region" description="Low complexity" evidence="12">
    <location>
        <begin position="293"/>
        <end position="312"/>
    </location>
</feature>
<feature type="region of interest" description="Disordered" evidence="12">
    <location>
        <begin position="1"/>
        <end position="53"/>
    </location>
</feature>
<evidence type="ECO:0000256" key="12">
    <source>
        <dbReference type="SAM" id="MobiDB-lite"/>
    </source>
</evidence>
<dbReference type="FunFam" id="3.30.1370.10:FF:000011">
    <property type="entry name" value="KRR1 small subunit processome component"/>
    <property type="match status" value="1"/>
</dbReference>
<dbReference type="CDD" id="cd22394">
    <property type="entry name" value="KH-I_KRR1_rpt2"/>
    <property type="match status" value="1"/>
</dbReference>
<protein>
    <recommendedName>
        <fullName evidence="3 11">KRR1 small subunit processome component</fullName>
    </recommendedName>
    <alternativeName>
        <fullName evidence="11">KRR-R motif-containing protein 1</fullName>
    </alternativeName>
</protein>
<evidence type="ECO:0000313" key="14">
    <source>
        <dbReference type="EMBL" id="ORY25335.1"/>
    </source>
</evidence>
<comment type="caution">
    <text evidence="14">The sequence shown here is derived from an EMBL/GenBank/DDBJ whole genome shotgun (WGS) entry which is preliminary data.</text>
</comment>
<dbReference type="InterPro" id="IPR048550">
    <property type="entry name" value="KRR1-like_KH1_euk"/>
</dbReference>
<evidence type="ECO:0000256" key="5">
    <source>
        <dbReference type="ARBA" id="ARBA00022552"/>
    </source>
</evidence>
<dbReference type="Proteomes" id="UP000193986">
    <property type="component" value="Unassembled WGS sequence"/>
</dbReference>
<evidence type="ECO:0000256" key="7">
    <source>
        <dbReference type="ARBA" id="ARBA00023242"/>
    </source>
</evidence>
<dbReference type="GO" id="GO:0032040">
    <property type="term" value="C:small-subunit processome"/>
    <property type="evidence" value="ECO:0007669"/>
    <property type="project" value="TreeGrafter"/>
</dbReference>
<proteinExistence type="inferred from homology"/>
<dbReference type="InterPro" id="IPR004087">
    <property type="entry name" value="KH_dom"/>
</dbReference>
<dbReference type="InterPro" id="IPR024166">
    <property type="entry name" value="rRNA_assembly_KRR1"/>
</dbReference>
<dbReference type="CDD" id="cd22393">
    <property type="entry name" value="KH-I_KRR1_rpt1"/>
    <property type="match status" value="1"/>
</dbReference>
<comment type="function">
    <text evidence="9">Required for 40S ribosome biogenesis. Involved in nucleolar processing of pre-18S ribosomal RNA and ribosome assembly. Essential for vegetative growth.</text>
</comment>
<keyword evidence="15" id="KW-1185">Reference proteome</keyword>
<gene>
    <name evidence="14" type="ORF">BCR39DRAFT_544347</name>
</gene>
<sequence>MSVNAPSHALQPETSKQKKAKKRAAAEIAANGEGSGDGEIVNKNKRHRKDKPWDTDDIDHWKIEPLPAPTSDTHRPFLEESSFALLFPKYREPYLRSVWSSITSSLDSVGLACELDLVQGRMTVKTTRKTWDPYIIFKGRDLLKLLARGVNAPQAIKVLQDDIACDVIKIGGLVRNKERFVKRRQRIVGPNGSTLKAIELLTDCYVLVQGNTVSAMGSYKGLKEVRRIVVDCMNNIHPIYRIKELMIRRELAKDPKLANESWDRFLPQFQKKHLKTSEKTAKKNATKERKVDPASQPASSTPAAPTSTQAAEPAKKAKKTYTPFPPPQQPSKLDLQLASGEYFLKPTQRDNIERRKREDKQREVASQRRVEREEAFIAPPESAAETVVEKKKKRKRAEELM</sequence>
<comment type="subcellular location">
    <subcellularLocation>
        <location evidence="1 11">Nucleus</location>
        <location evidence="1 11">Nucleolus</location>
    </subcellularLocation>
</comment>
<reference evidence="14 15" key="1">
    <citation type="submission" date="2016-07" db="EMBL/GenBank/DDBJ databases">
        <title>Pervasive Adenine N6-methylation of Active Genes in Fungi.</title>
        <authorList>
            <consortium name="DOE Joint Genome Institute"/>
            <person name="Mondo S.J."/>
            <person name="Dannebaum R.O."/>
            <person name="Kuo R.C."/>
            <person name="Labutti K."/>
            <person name="Haridas S."/>
            <person name="Kuo A."/>
            <person name="Salamov A."/>
            <person name="Ahrendt S.R."/>
            <person name="Lipzen A."/>
            <person name="Sullivan W."/>
            <person name="Andreopoulos W.B."/>
            <person name="Clum A."/>
            <person name="Lindquist E."/>
            <person name="Daum C."/>
            <person name="Ramamoorthy G.K."/>
            <person name="Gryganskyi A."/>
            <person name="Culley D."/>
            <person name="Magnuson J.K."/>
            <person name="James T.Y."/>
            <person name="O'Malley M.A."/>
            <person name="Stajich J.E."/>
            <person name="Spatafora J.W."/>
            <person name="Visel A."/>
            <person name="Grigoriev I.V."/>
        </authorList>
    </citation>
    <scope>NUCLEOTIDE SEQUENCE [LARGE SCALE GENOMIC DNA]</scope>
    <source>
        <strain evidence="14 15">68-887.2</strain>
    </source>
</reference>
<dbReference type="AlphaFoldDB" id="A0A1Y2ATS1"/>
<feature type="compositionally biased region" description="Basic and acidic residues" evidence="12">
    <location>
        <begin position="347"/>
        <end position="375"/>
    </location>
</feature>
<evidence type="ECO:0000256" key="9">
    <source>
        <dbReference type="ARBA" id="ARBA00024668"/>
    </source>
</evidence>
<evidence type="ECO:0000256" key="1">
    <source>
        <dbReference type="ARBA" id="ARBA00004604"/>
    </source>
</evidence>
<dbReference type="EMBL" id="MCFC01000058">
    <property type="protein sequence ID" value="ORY25335.1"/>
    <property type="molecule type" value="Genomic_DNA"/>
</dbReference>
<keyword evidence="4 11" id="KW-0690">Ribosome biogenesis</keyword>
<name>A0A1Y2ATS1_9TREE</name>
<feature type="compositionally biased region" description="Basic and acidic residues" evidence="12">
    <location>
        <begin position="275"/>
        <end position="292"/>
    </location>
</feature>
<evidence type="ECO:0000256" key="8">
    <source>
        <dbReference type="ARBA" id="ARBA00023274"/>
    </source>
</evidence>
<evidence type="ECO:0000256" key="6">
    <source>
        <dbReference type="ARBA" id="ARBA00022884"/>
    </source>
</evidence>
<dbReference type="FunCoup" id="A0A1Y2ATS1">
    <property type="interactions" value="615"/>
</dbReference>
<comment type="subunit">
    <text evidence="10">Component of the ribosomal small subunit (SSU) processome composed of at least 40 protein subunits and snoRNA U3. Interacts with snoRNA U3. Interacts with MPP10, KRI1 and with ribosomal proteins RPS1A, RPS4A, RPS4B, RPS8A, RPS8B, RPS11A, RPS11B, RPS13, RPS24, RPS25, RPL4A, RPL7B, RPL8, RPL23, RPL25 and RPL28.</text>
</comment>
<dbReference type="PANTHER" id="PTHR12581">
    <property type="entry name" value="HIV-1 REV BINDING PROTEIN 2, 3"/>
    <property type="match status" value="1"/>
</dbReference>
<dbReference type="STRING" id="71784.A0A1Y2ATS1"/>
<feature type="region of interest" description="Disordered" evidence="12">
    <location>
        <begin position="273"/>
        <end position="401"/>
    </location>
</feature>
<dbReference type="Pfam" id="PF21800">
    <property type="entry name" value="KH_KRR1_2nd"/>
    <property type="match status" value="1"/>
</dbReference>
<evidence type="ECO:0000313" key="15">
    <source>
        <dbReference type="Proteomes" id="UP000193986"/>
    </source>
</evidence>
<dbReference type="InterPro" id="IPR036612">
    <property type="entry name" value="KH_dom_type_1_sf"/>
</dbReference>
<feature type="domain" description="K Homology" evidence="13">
    <location>
        <begin position="164"/>
        <end position="234"/>
    </location>
</feature>
<accession>A0A1Y2ATS1</accession>
<dbReference type="GO" id="GO:0006364">
    <property type="term" value="P:rRNA processing"/>
    <property type="evidence" value="ECO:0007669"/>
    <property type="project" value="UniProtKB-KW"/>
</dbReference>
<dbReference type="Gene3D" id="3.30.1370.10">
    <property type="entry name" value="K Homology domain, type 1"/>
    <property type="match status" value="2"/>
</dbReference>
<dbReference type="PIRSF" id="PIRSF006515">
    <property type="entry name" value="KRR1"/>
    <property type="match status" value="1"/>
</dbReference>
<evidence type="ECO:0000256" key="11">
    <source>
        <dbReference type="PIRNR" id="PIRNR006515"/>
    </source>
</evidence>
<evidence type="ECO:0000259" key="13">
    <source>
        <dbReference type="SMART" id="SM00322"/>
    </source>
</evidence>
<evidence type="ECO:0000256" key="4">
    <source>
        <dbReference type="ARBA" id="ARBA00022517"/>
    </source>
</evidence>
<evidence type="ECO:0000256" key="10">
    <source>
        <dbReference type="ARBA" id="ARBA00025908"/>
    </source>
</evidence>
<evidence type="ECO:0000256" key="2">
    <source>
        <dbReference type="ARBA" id="ARBA00009344"/>
    </source>
</evidence>
<dbReference type="InParanoid" id="A0A1Y2ATS1"/>
<dbReference type="FunFam" id="3.30.1370.10:FF:000014">
    <property type="entry name" value="KRR1 small subunit processome component"/>
    <property type="match status" value="1"/>
</dbReference>
<keyword evidence="7 11" id="KW-0539">Nucleus</keyword>
<comment type="similarity">
    <text evidence="2 11">Belongs to the KRR1 family.</text>
</comment>
<dbReference type="SMART" id="SM00322">
    <property type="entry name" value="KH"/>
    <property type="match status" value="1"/>
</dbReference>
<dbReference type="PANTHER" id="PTHR12581:SF0">
    <property type="entry name" value="KRR1 SMALL SUBUNIT PROCESSOME COMPONENT HOMOLOG"/>
    <property type="match status" value="1"/>
</dbReference>
<dbReference type="InterPro" id="IPR041174">
    <property type="entry name" value="KRR1-like_KH1"/>
</dbReference>
<dbReference type="InterPro" id="IPR048548">
    <property type="entry name" value="KRR1-like_KH2"/>
</dbReference>
<dbReference type="GO" id="GO:0003723">
    <property type="term" value="F:RNA binding"/>
    <property type="evidence" value="ECO:0007669"/>
    <property type="project" value="UniProtKB-KW"/>
</dbReference>
<keyword evidence="6 11" id="KW-0694">RNA-binding</keyword>
<keyword evidence="8 11" id="KW-0687">Ribonucleoprotein</keyword>
<dbReference type="InterPro" id="IPR048549">
    <property type="entry name" value="KRR1-like_KH2_euk"/>
</dbReference>
<dbReference type="Pfam" id="PF17903">
    <property type="entry name" value="KH_KRR1_1st"/>
    <property type="match status" value="1"/>
</dbReference>
<keyword evidence="5 11" id="KW-0698">rRNA processing</keyword>
<dbReference type="OrthoDB" id="441223at2759"/>
<dbReference type="SUPFAM" id="SSF54791">
    <property type="entry name" value="Eukaryotic type KH-domain (KH-domain type I)"/>
    <property type="match status" value="1"/>
</dbReference>
<evidence type="ECO:0000256" key="3">
    <source>
        <dbReference type="ARBA" id="ARBA00017405"/>
    </source>
</evidence>